<reference evidence="1" key="2">
    <citation type="journal article" date="2022" name="New Phytol.">
        <title>Evolutionary transition to the ectomycorrhizal habit in the genomes of a hyperdiverse lineage of mushroom-forming fungi.</title>
        <authorList>
            <person name="Looney B."/>
            <person name="Miyauchi S."/>
            <person name="Morin E."/>
            <person name="Drula E."/>
            <person name="Courty P.E."/>
            <person name="Kohler A."/>
            <person name="Kuo A."/>
            <person name="LaButti K."/>
            <person name="Pangilinan J."/>
            <person name="Lipzen A."/>
            <person name="Riley R."/>
            <person name="Andreopoulos W."/>
            <person name="He G."/>
            <person name="Johnson J."/>
            <person name="Nolan M."/>
            <person name="Tritt A."/>
            <person name="Barry K.W."/>
            <person name="Grigoriev I.V."/>
            <person name="Nagy L.G."/>
            <person name="Hibbett D."/>
            <person name="Henrissat B."/>
            <person name="Matheny P.B."/>
            <person name="Labbe J."/>
            <person name="Martin F.M."/>
        </authorList>
    </citation>
    <scope>NUCLEOTIDE SEQUENCE</scope>
    <source>
        <strain evidence="1">HHB10654</strain>
    </source>
</reference>
<gene>
    <name evidence="1" type="ORF">BV25DRAFT_776870</name>
</gene>
<evidence type="ECO:0000313" key="2">
    <source>
        <dbReference type="Proteomes" id="UP000814140"/>
    </source>
</evidence>
<dbReference type="EMBL" id="MU277213">
    <property type="protein sequence ID" value="KAI0061329.1"/>
    <property type="molecule type" value="Genomic_DNA"/>
</dbReference>
<accession>A0ACB8SXL5</accession>
<organism evidence="1 2">
    <name type="scientific">Artomyces pyxidatus</name>
    <dbReference type="NCBI Taxonomy" id="48021"/>
    <lineage>
        <taxon>Eukaryota</taxon>
        <taxon>Fungi</taxon>
        <taxon>Dikarya</taxon>
        <taxon>Basidiomycota</taxon>
        <taxon>Agaricomycotina</taxon>
        <taxon>Agaricomycetes</taxon>
        <taxon>Russulales</taxon>
        <taxon>Auriscalpiaceae</taxon>
        <taxon>Artomyces</taxon>
    </lineage>
</organism>
<reference evidence="1" key="1">
    <citation type="submission" date="2021-03" db="EMBL/GenBank/DDBJ databases">
        <authorList>
            <consortium name="DOE Joint Genome Institute"/>
            <person name="Ahrendt S."/>
            <person name="Looney B.P."/>
            <person name="Miyauchi S."/>
            <person name="Morin E."/>
            <person name="Drula E."/>
            <person name="Courty P.E."/>
            <person name="Chicoki N."/>
            <person name="Fauchery L."/>
            <person name="Kohler A."/>
            <person name="Kuo A."/>
            <person name="Labutti K."/>
            <person name="Pangilinan J."/>
            <person name="Lipzen A."/>
            <person name="Riley R."/>
            <person name="Andreopoulos W."/>
            <person name="He G."/>
            <person name="Johnson J."/>
            <person name="Barry K.W."/>
            <person name="Grigoriev I.V."/>
            <person name="Nagy L."/>
            <person name="Hibbett D."/>
            <person name="Henrissat B."/>
            <person name="Matheny P.B."/>
            <person name="Labbe J."/>
            <person name="Martin F."/>
        </authorList>
    </citation>
    <scope>NUCLEOTIDE SEQUENCE</scope>
    <source>
        <strain evidence="1">HHB10654</strain>
    </source>
</reference>
<sequence length="156" mass="17423">MQILAGDTKVHHTRGSQHAKPFVDVFSARLLKQLDAKLMGWMPDLPASGQRCTLDPRLAPLTFKMQGEHAVEIPVFAALRCATLSASKDAGLGKRAWNKLVERVLRAALDRPGMETISPSRAFYTRREDPVNRRVRRGSAVRWGTFRESCRPIGTS</sequence>
<name>A0ACB8SXL5_9AGAM</name>
<evidence type="ECO:0000313" key="1">
    <source>
        <dbReference type="EMBL" id="KAI0061329.1"/>
    </source>
</evidence>
<keyword evidence="2" id="KW-1185">Reference proteome</keyword>
<protein>
    <submittedName>
        <fullName evidence="1">Uncharacterized protein</fullName>
    </submittedName>
</protein>
<comment type="caution">
    <text evidence="1">The sequence shown here is derived from an EMBL/GenBank/DDBJ whole genome shotgun (WGS) entry which is preliminary data.</text>
</comment>
<proteinExistence type="predicted"/>
<dbReference type="Proteomes" id="UP000814140">
    <property type="component" value="Unassembled WGS sequence"/>
</dbReference>